<dbReference type="Gene3D" id="3.80.10.10">
    <property type="entry name" value="Ribonuclease Inhibitor"/>
    <property type="match status" value="1"/>
</dbReference>
<sequence>MSLNNIIEKWLEDTTQTLDISYLNLTEWPKQLIGKEHLIKKLDCYHNQLTSLPNNLTGLERLDCSSNKLKSLPNNLTKLKTLSFWNNKLTSLPNDLTKLKELYCTNNELTSLPNSLTNLKILSCPFNKLTSLPNNLTKLKELYCSDNELTFLPNDLTKLKLETIFCSNNKLFSDELKKWKKIWLISIRHQRILRNSGLKRVVKVLKNRLYLPRLNELREELIWSPNHHGKFFKSLPRYGNW</sequence>
<dbReference type="InterPro" id="IPR025875">
    <property type="entry name" value="Leu-rich_rpt_4"/>
</dbReference>
<proteinExistence type="predicted"/>
<gene>
    <name evidence="3" type="ORF">LCPAC001_00040</name>
</gene>
<evidence type="ECO:0000313" key="3">
    <source>
        <dbReference type="EMBL" id="QBK89494.1"/>
    </source>
</evidence>
<reference evidence="3" key="1">
    <citation type="journal article" date="2019" name="MBio">
        <title>Virus Genomes from Deep Sea Sediments Expand the Ocean Megavirome and Support Independent Origins of Viral Gigantism.</title>
        <authorList>
            <person name="Backstrom D."/>
            <person name="Yutin N."/>
            <person name="Jorgensen S.L."/>
            <person name="Dharamshi J."/>
            <person name="Homa F."/>
            <person name="Zaremba-Niedwiedzka K."/>
            <person name="Spang A."/>
            <person name="Wolf Y.I."/>
            <person name="Koonin E.V."/>
            <person name="Ettema T.J."/>
        </authorList>
    </citation>
    <scope>NUCLEOTIDE SEQUENCE</scope>
</reference>
<keyword evidence="1" id="KW-0433">Leucine-rich repeat</keyword>
<dbReference type="SMART" id="SM00369">
    <property type="entry name" value="LRR_TYP"/>
    <property type="match status" value="3"/>
</dbReference>
<protein>
    <submittedName>
        <fullName evidence="3">Leucine rich repeat protein</fullName>
    </submittedName>
</protein>
<dbReference type="EMBL" id="MK500427">
    <property type="protein sequence ID" value="QBK89494.1"/>
    <property type="molecule type" value="Genomic_DNA"/>
</dbReference>
<dbReference type="PANTHER" id="PTHR48051">
    <property type="match status" value="1"/>
</dbReference>
<dbReference type="Pfam" id="PF00560">
    <property type="entry name" value="LRR_1"/>
    <property type="match status" value="1"/>
</dbReference>
<dbReference type="PROSITE" id="PS51450">
    <property type="entry name" value="LRR"/>
    <property type="match status" value="1"/>
</dbReference>
<evidence type="ECO:0000256" key="2">
    <source>
        <dbReference type="ARBA" id="ARBA00022737"/>
    </source>
</evidence>
<evidence type="ECO:0000256" key="1">
    <source>
        <dbReference type="ARBA" id="ARBA00022614"/>
    </source>
</evidence>
<name>A0A481Z216_9VIRU</name>
<dbReference type="InterPro" id="IPR001611">
    <property type="entry name" value="Leu-rich_rpt"/>
</dbReference>
<dbReference type="Pfam" id="PF12799">
    <property type="entry name" value="LRR_4"/>
    <property type="match status" value="1"/>
</dbReference>
<dbReference type="InterPro" id="IPR003591">
    <property type="entry name" value="Leu-rich_rpt_typical-subtyp"/>
</dbReference>
<dbReference type="SMART" id="SM00364">
    <property type="entry name" value="LRR_BAC"/>
    <property type="match status" value="6"/>
</dbReference>
<dbReference type="SUPFAM" id="SSF52058">
    <property type="entry name" value="L domain-like"/>
    <property type="match status" value="1"/>
</dbReference>
<organism evidence="3">
    <name type="scientific">Pithovirus LCPAC001</name>
    <dbReference type="NCBI Taxonomy" id="2506585"/>
    <lineage>
        <taxon>Viruses</taxon>
        <taxon>Pithoviruses</taxon>
    </lineage>
</organism>
<accession>A0A481Z216</accession>
<dbReference type="InterPro" id="IPR050216">
    <property type="entry name" value="LRR_domain-containing"/>
</dbReference>
<dbReference type="InterPro" id="IPR032675">
    <property type="entry name" value="LRR_dom_sf"/>
</dbReference>
<keyword evidence="2" id="KW-0677">Repeat</keyword>
<dbReference type="PANTHER" id="PTHR48051:SF1">
    <property type="entry name" value="RAS SUPPRESSOR PROTEIN 1"/>
    <property type="match status" value="1"/>
</dbReference>